<dbReference type="Pfam" id="PF11985">
    <property type="entry name" value="Phage_Mu_Gp27"/>
    <property type="match status" value="1"/>
</dbReference>
<organism evidence="1 2">
    <name type="scientific">Pseudomonas protegens</name>
    <dbReference type="NCBI Taxonomy" id="380021"/>
    <lineage>
        <taxon>Bacteria</taxon>
        <taxon>Pseudomonadati</taxon>
        <taxon>Pseudomonadota</taxon>
        <taxon>Gammaproteobacteria</taxon>
        <taxon>Pseudomonadales</taxon>
        <taxon>Pseudomonadaceae</taxon>
        <taxon>Pseudomonas</taxon>
    </lineage>
</organism>
<evidence type="ECO:0000313" key="2">
    <source>
        <dbReference type="Proteomes" id="UP000244178"/>
    </source>
</evidence>
<protein>
    <submittedName>
        <fullName evidence="1">Terminase</fullName>
    </submittedName>
</protein>
<name>A0A2T6GS41_9PSED</name>
<dbReference type="EMBL" id="PYJM01000001">
    <property type="protein sequence ID" value="PUA46968.1"/>
    <property type="molecule type" value="Genomic_DNA"/>
</dbReference>
<gene>
    <name evidence="1" type="ORF">C5U62_03030</name>
</gene>
<proteinExistence type="predicted"/>
<dbReference type="Proteomes" id="UP000244178">
    <property type="component" value="Unassembled WGS sequence"/>
</dbReference>
<accession>A0A2T6GS41</accession>
<dbReference type="InterPro" id="IPR021874">
    <property type="entry name" value="Phage_Mu_Gp27"/>
</dbReference>
<reference evidence="1 2" key="1">
    <citation type="submission" date="2018-03" db="EMBL/GenBank/DDBJ databases">
        <title>Draft genome sequence of the plant growth promoting rhizobacterium Pseudomonas protegens strain BNJ-SS-45 isolated from wheat (Triticum aestivum) rhizosphere.</title>
        <authorList>
            <person name="Bajpai A."/>
            <person name="Shende K."/>
            <person name="Meena N."/>
            <person name="Upadhyayula S.R."/>
            <person name="Suravajhala P."/>
            <person name="Medicherla K.M."/>
            <person name="Johri B.N."/>
        </authorList>
    </citation>
    <scope>NUCLEOTIDE SEQUENCE [LARGE SCALE GENOMIC DNA]</scope>
    <source>
        <strain evidence="1 2">BNJ-SS-45</strain>
    </source>
</reference>
<sequence>MPPRSKVASLPKEVKTWLDTALAENGFSEYETLAAELSARGFSISRSSLQRYGQDFESKLSALKMASEQARAVVAAAPDEEGAVNEALMRLVQEHLFKALMAGTDPEGKNKLDLPRFAKAVAEIGKASVVQKKWALETEVRRAALQDAASRVDAAAQARGLSAEEASFWREQVLKGM</sequence>
<comment type="caution">
    <text evidence="1">The sequence shown here is derived from an EMBL/GenBank/DDBJ whole genome shotgun (WGS) entry which is preliminary data.</text>
</comment>
<evidence type="ECO:0000313" key="1">
    <source>
        <dbReference type="EMBL" id="PUA46968.1"/>
    </source>
</evidence>
<dbReference type="RefSeq" id="WP_108543322.1">
    <property type="nucleotide sequence ID" value="NZ_PYJM01000001.1"/>
</dbReference>
<dbReference type="AlphaFoldDB" id="A0A2T6GS41"/>